<sequence length="578" mass="64996">MGFLAPKLPPRFDVLMWYLNMRAERLKPLVKHWAEYGIGMPWGMYVLYWVKLAGYVAGGLAFIQLTPGIGSVTDIANWWWQPVVLQKAVLWTLGFEVLGLGCGFGPLTARFVPPVGGPLYFARPGTIRQPPWGGKLPLTGGDTRTWVDALLYVGLLFSIGYALLCPADYQCNGLNGPVHMLNPHLMIPIVVLIPLLGLRDKTVFLAARPEHFWFATAAMLLPFLDTVAVIKLLTVFIWLGAATSKLNRMFPFVIQVMLSNSPVMPRFLKRRLYRDFPDDVLPSGFTRLIAYAAAAVEFGAPLVLLLSSSSTVTTIAALVMIAFHLQILTAMPIGVPLEWNVFMLFSAAWLFLGHPDQYVITAQHPWCLGVFGLPVLLLIAWGNLRPDQVSFLLSMRYYAGNWSTSMWLFERSGIDKVNRHATHYGGFIKNQLKIIYGEQIAEWLAHKIQTFRLMHHHGRALFALLPRANRGHEDAVLVEGEVVAGSLLGWNFGDGHLHREQLIESLHRRCRFEPGELRVVLLEARPIDSDRQWYRLVDAATGQFEQGYVLVSDLVNLQPWEYAELPVHVIRASARRAG</sequence>
<dbReference type="RefSeq" id="WP_185063644.1">
    <property type="nucleotide sequence ID" value="NZ_BAABJP010000021.1"/>
</dbReference>
<comment type="caution">
    <text evidence="2">The sequence shown here is derived from an EMBL/GenBank/DDBJ whole genome shotgun (WGS) entry which is preliminary data.</text>
</comment>
<accession>A0ABP9QET8</accession>
<organism evidence="2 3">
    <name type="scientific">Pseudonocardia eucalypti</name>
    <dbReference type="NCBI Taxonomy" id="648755"/>
    <lineage>
        <taxon>Bacteria</taxon>
        <taxon>Bacillati</taxon>
        <taxon>Actinomycetota</taxon>
        <taxon>Actinomycetes</taxon>
        <taxon>Pseudonocardiales</taxon>
        <taxon>Pseudonocardiaceae</taxon>
        <taxon>Pseudonocardia</taxon>
    </lineage>
</organism>
<dbReference type="InterPro" id="IPR021941">
    <property type="entry name" value="DUF3556_TM"/>
</dbReference>
<dbReference type="Proteomes" id="UP001428817">
    <property type="component" value="Unassembled WGS sequence"/>
</dbReference>
<reference evidence="3" key="1">
    <citation type="journal article" date="2019" name="Int. J. Syst. Evol. Microbiol.">
        <title>The Global Catalogue of Microorganisms (GCM) 10K type strain sequencing project: providing services to taxonomists for standard genome sequencing and annotation.</title>
        <authorList>
            <consortium name="The Broad Institute Genomics Platform"/>
            <consortium name="The Broad Institute Genome Sequencing Center for Infectious Disease"/>
            <person name="Wu L."/>
            <person name="Ma J."/>
        </authorList>
    </citation>
    <scope>NUCLEOTIDE SEQUENCE [LARGE SCALE GENOMIC DNA]</scope>
    <source>
        <strain evidence="3">JCM 18303</strain>
    </source>
</reference>
<feature type="transmembrane region" description="Helical" evidence="1">
    <location>
        <begin position="366"/>
        <end position="384"/>
    </location>
</feature>
<protein>
    <submittedName>
        <fullName evidence="2">DUF3556 domain-containing protein</fullName>
    </submittedName>
</protein>
<keyword evidence="3" id="KW-1185">Reference proteome</keyword>
<proteinExistence type="predicted"/>
<evidence type="ECO:0000256" key="1">
    <source>
        <dbReference type="SAM" id="Phobius"/>
    </source>
</evidence>
<keyword evidence="1" id="KW-0472">Membrane</keyword>
<feature type="transmembrane region" description="Helical" evidence="1">
    <location>
        <begin position="181"/>
        <end position="199"/>
    </location>
</feature>
<evidence type="ECO:0000313" key="2">
    <source>
        <dbReference type="EMBL" id="GAA5160789.1"/>
    </source>
</evidence>
<gene>
    <name evidence="2" type="ORF">GCM10023321_44050</name>
</gene>
<feature type="transmembrane region" description="Helical" evidence="1">
    <location>
        <begin position="149"/>
        <end position="169"/>
    </location>
</feature>
<feature type="transmembrane region" description="Helical" evidence="1">
    <location>
        <begin position="88"/>
        <end position="109"/>
    </location>
</feature>
<evidence type="ECO:0000313" key="3">
    <source>
        <dbReference type="Proteomes" id="UP001428817"/>
    </source>
</evidence>
<name>A0ABP9QET8_9PSEU</name>
<keyword evidence="1" id="KW-1133">Transmembrane helix</keyword>
<dbReference type="EMBL" id="BAABJP010000021">
    <property type="protein sequence ID" value="GAA5160789.1"/>
    <property type="molecule type" value="Genomic_DNA"/>
</dbReference>
<feature type="transmembrane region" description="Helical" evidence="1">
    <location>
        <begin position="337"/>
        <end position="354"/>
    </location>
</feature>
<keyword evidence="1" id="KW-0812">Transmembrane</keyword>
<feature type="transmembrane region" description="Helical" evidence="1">
    <location>
        <begin position="52"/>
        <end position="76"/>
    </location>
</feature>
<feature type="transmembrane region" description="Helical" evidence="1">
    <location>
        <begin position="211"/>
        <end position="238"/>
    </location>
</feature>
<dbReference type="Pfam" id="PF12077">
    <property type="entry name" value="DUF3556"/>
    <property type="match status" value="1"/>
</dbReference>